<reference evidence="1" key="1">
    <citation type="submission" date="2018-06" db="EMBL/GenBank/DDBJ databases">
        <authorList>
            <person name="Zhirakovskaya E."/>
        </authorList>
    </citation>
    <scope>NUCLEOTIDE SEQUENCE</scope>
</reference>
<gene>
    <name evidence="1" type="ORF">MNBD_BACTEROID03-1014</name>
</gene>
<sequence length="93" mass="11037">MKKLQFSIITIVLFLFNACETQTQKKEVQKIETPAEELINKIEIHDLEILEIENCEYIFYKKSPNTNRGFGFMAHKGNCKNPIHYYSRSRKDH</sequence>
<name>A0A3B0TJ87_9ZZZZ</name>
<proteinExistence type="predicted"/>
<protein>
    <submittedName>
        <fullName evidence="1">Uncharacterized protein</fullName>
    </submittedName>
</protein>
<accession>A0A3B0TJ87</accession>
<dbReference type="EMBL" id="UOEL01000155">
    <property type="protein sequence ID" value="VAW18735.1"/>
    <property type="molecule type" value="Genomic_DNA"/>
</dbReference>
<organism evidence="1">
    <name type="scientific">hydrothermal vent metagenome</name>
    <dbReference type="NCBI Taxonomy" id="652676"/>
    <lineage>
        <taxon>unclassified sequences</taxon>
        <taxon>metagenomes</taxon>
        <taxon>ecological metagenomes</taxon>
    </lineage>
</organism>
<dbReference type="AlphaFoldDB" id="A0A3B0TJ87"/>
<evidence type="ECO:0000313" key="1">
    <source>
        <dbReference type="EMBL" id="VAW18735.1"/>
    </source>
</evidence>